<gene>
    <name evidence="2" type="ORF">IFR04_015926</name>
</gene>
<keyword evidence="3" id="KW-1185">Reference proteome</keyword>
<reference evidence="2" key="1">
    <citation type="submission" date="2021-02" db="EMBL/GenBank/DDBJ databases">
        <title>Genome sequence Cadophora malorum strain M34.</title>
        <authorList>
            <person name="Stefanovic E."/>
            <person name="Vu D."/>
            <person name="Scully C."/>
            <person name="Dijksterhuis J."/>
            <person name="Roader J."/>
            <person name="Houbraken J."/>
        </authorList>
    </citation>
    <scope>NUCLEOTIDE SEQUENCE</scope>
    <source>
        <strain evidence="2">M34</strain>
    </source>
</reference>
<dbReference type="OrthoDB" id="3448645at2759"/>
<evidence type="ECO:0000313" key="3">
    <source>
        <dbReference type="Proteomes" id="UP000664132"/>
    </source>
</evidence>
<protein>
    <submittedName>
        <fullName evidence="2">Uncharacterized protein</fullName>
    </submittedName>
</protein>
<evidence type="ECO:0000313" key="2">
    <source>
        <dbReference type="EMBL" id="KAG4410940.1"/>
    </source>
</evidence>
<accession>A0A8H7SY19</accession>
<dbReference type="EMBL" id="JAFJYH010000552">
    <property type="protein sequence ID" value="KAG4410940.1"/>
    <property type="molecule type" value="Genomic_DNA"/>
</dbReference>
<name>A0A8H7SY19_9HELO</name>
<sequence>MRFSTSFATLAFVTFASAAPSNAVRQVPGDIYPCTDSTFPAGSPCPYGISRGSGFCAALSVEPGVCYNWASFPAEDVAPLISNLTFIEIPVVQGGIYGCDVYLEDDCTGESGTIQLGQNDFSCPGLGPQQFNDKVASFKCYLG</sequence>
<feature type="signal peptide" evidence="1">
    <location>
        <begin position="1"/>
        <end position="18"/>
    </location>
</feature>
<keyword evidence="1" id="KW-0732">Signal</keyword>
<feature type="chain" id="PRO_5034552821" evidence="1">
    <location>
        <begin position="19"/>
        <end position="143"/>
    </location>
</feature>
<comment type="caution">
    <text evidence="2">The sequence shown here is derived from an EMBL/GenBank/DDBJ whole genome shotgun (WGS) entry which is preliminary data.</text>
</comment>
<dbReference type="Proteomes" id="UP000664132">
    <property type="component" value="Unassembled WGS sequence"/>
</dbReference>
<organism evidence="2 3">
    <name type="scientific">Cadophora malorum</name>
    <dbReference type="NCBI Taxonomy" id="108018"/>
    <lineage>
        <taxon>Eukaryota</taxon>
        <taxon>Fungi</taxon>
        <taxon>Dikarya</taxon>
        <taxon>Ascomycota</taxon>
        <taxon>Pezizomycotina</taxon>
        <taxon>Leotiomycetes</taxon>
        <taxon>Helotiales</taxon>
        <taxon>Ploettnerulaceae</taxon>
        <taxon>Cadophora</taxon>
    </lineage>
</organism>
<dbReference type="AlphaFoldDB" id="A0A8H7SY19"/>
<evidence type="ECO:0000256" key="1">
    <source>
        <dbReference type="SAM" id="SignalP"/>
    </source>
</evidence>
<proteinExistence type="predicted"/>